<dbReference type="SUPFAM" id="SSF56300">
    <property type="entry name" value="Metallo-dependent phosphatases"/>
    <property type="match status" value="1"/>
</dbReference>
<reference evidence="7" key="1">
    <citation type="submission" date="2021-02" db="EMBL/GenBank/DDBJ databases">
        <authorList>
            <person name="Nowell W R."/>
        </authorList>
    </citation>
    <scope>NUCLEOTIDE SEQUENCE</scope>
</reference>
<evidence type="ECO:0000256" key="2">
    <source>
        <dbReference type="ARBA" id="ARBA00023180"/>
    </source>
</evidence>
<dbReference type="InterPro" id="IPR004843">
    <property type="entry name" value="Calcineurin-like_PHP"/>
</dbReference>
<dbReference type="EC" id="3.1.3.2" evidence="3"/>
<protein>
    <recommendedName>
        <fullName evidence="3">Purple acid phosphatase</fullName>
        <ecNumber evidence="3">3.1.3.2</ecNumber>
    </recommendedName>
</protein>
<dbReference type="GO" id="GO:0046872">
    <property type="term" value="F:metal ion binding"/>
    <property type="evidence" value="ECO:0007669"/>
    <property type="project" value="InterPro"/>
</dbReference>
<evidence type="ECO:0000256" key="3">
    <source>
        <dbReference type="RuleBase" id="RU361203"/>
    </source>
</evidence>
<dbReference type="PANTHER" id="PTHR45867">
    <property type="entry name" value="PURPLE ACID PHOSPHATASE"/>
    <property type="match status" value="1"/>
</dbReference>
<feature type="domain" description="Purple acid phosphatase C-terminal" evidence="5">
    <location>
        <begin position="408"/>
        <end position="463"/>
    </location>
</feature>
<dbReference type="InterPro" id="IPR029052">
    <property type="entry name" value="Metallo-depent_PP-like"/>
</dbReference>
<feature type="chain" id="PRO_5035955121" description="Purple acid phosphatase" evidence="3">
    <location>
        <begin position="18"/>
        <end position="477"/>
    </location>
</feature>
<keyword evidence="3" id="KW-0378">Hydrolase</keyword>
<feature type="signal peptide" evidence="3">
    <location>
        <begin position="1"/>
        <end position="17"/>
    </location>
</feature>
<comment type="catalytic activity">
    <reaction evidence="3">
        <text>a phosphate monoester + H2O = an alcohol + phosphate</text>
        <dbReference type="Rhea" id="RHEA:15017"/>
        <dbReference type="ChEBI" id="CHEBI:15377"/>
        <dbReference type="ChEBI" id="CHEBI:30879"/>
        <dbReference type="ChEBI" id="CHEBI:43474"/>
        <dbReference type="ChEBI" id="CHEBI:67140"/>
        <dbReference type="EC" id="3.1.3.2"/>
    </reaction>
</comment>
<evidence type="ECO:0000313" key="9">
    <source>
        <dbReference type="Proteomes" id="UP000677228"/>
    </source>
</evidence>
<name>A0A8S2EUG2_9BILA</name>
<dbReference type="CDD" id="cd00839">
    <property type="entry name" value="MPP_PAPs"/>
    <property type="match status" value="1"/>
</dbReference>
<feature type="domain" description="Purple acid phosphatase N-terminal" evidence="6">
    <location>
        <begin position="37"/>
        <end position="124"/>
    </location>
</feature>
<dbReference type="Pfam" id="PF00149">
    <property type="entry name" value="Metallophos"/>
    <property type="match status" value="1"/>
</dbReference>
<accession>A0A8S2EUG2</accession>
<dbReference type="InterPro" id="IPR025733">
    <property type="entry name" value="PAPs_C"/>
</dbReference>
<dbReference type="Pfam" id="PF16656">
    <property type="entry name" value="Pur_ac_phosph_N"/>
    <property type="match status" value="1"/>
</dbReference>
<dbReference type="EMBL" id="CAJNOK010016392">
    <property type="protein sequence ID" value="CAF1244313.1"/>
    <property type="molecule type" value="Genomic_DNA"/>
</dbReference>
<dbReference type="InterPro" id="IPR015914">
    <property type="entry name" value="PAPs_N"/>
</dbReference>
<dbReference type="Gene3D" id="2.60.40.380">
    <property type="entry name" value="Purple acid phosphatase-like, N-terminal"/>
    <property type="match status" value="1"/>
</dbReference>
<dbReference type="InterPro" id="IPR008963">
    <property type="entry name" value="Purple_acid_Pase-like_N"/>
</dbReference>
<dbReference type="EMBL" id="CAJOBA010037941">
    <property type="protein sequence ID" value="CAF4051864.1"/>
    <property type="molecule type" value="Genomic_DNA"/>
</dbReference>
<sequence length="477" mass="53644">MIFIIFLLTTIIHVIYGLFLSSSTLSKSCGTSINQPIQIRLAFIPQGMTVSWTTILPYTNSLPIVIYGLQPNQLTLTATGYTTTYSTSYFHNVLLQNLPAYTRYYYKISYNSPNQASANYSFVTARAPGDLTPFTVTILGDMGTANINTIVEEQNAHKNDPLCSCSSQTLSALTQVSAQTDFYLHLGDASYADDWYLNKNVLAENLLHPYEYFLNDFQCQIQVVTANNSYMILPGNHEVTCQEIPIISDFCPKPSSNFSTYLHRYRMPGNESQGLLNLWYSYDYGSTHFISINTETDFPGSPSGPGSSLNGGNFGSSSNTQLQWLTNDLIKANQSRQQVPWIVIGGHRPLYTSANDSICTICQQTFESLFLKYKVDIYFSGHAHWYERMLPVLYGKINQTDYNNPPVPIYITSGAGGSPECGLTSKYTRQSYSAFIQNNQCGFGQLKVINRTNAEWKFYNVNNLETPIDQIQIRKNH</sequence>
<dbReference type="SUPFAM" id="SSF49363">
    <property type="entry name" value="Purple acid phosphatase, N-terminal domain"/>
    <property type="match status" value="1"/>
</dbReference>
<dbReference type="Gene3D" id="3.60.21.10">
    <property type="match status" value="1"/>
</dbReference>
<keyword evidence="1 3" id="KW-0732">Signal</keyword>
<gene>
    <name evidence="7" type="ORF">OVA965_LOCUS25974</name>
    <name evidence="8" type="ORF">TMI583_LOCUS26707</name>
</gene>
<organism evidence="7 9">
    <name type="scientific">Didymodactylos carnosus</name>
    <dbReference type="NCBI Taxonomy" id="1234261"/>
    <lineage>
        <taxon>Eukaryota</taxon>
        <taxon>Metazoa</taxon>
        <taxon>Spiralia</taxon>
        <taxon>Gnathifera</taxon>
        <taxon>Rotifera</taxon>
        <taxon>Eurotatoria</taxon>
        <taxon>Bdelloidea</taxon>
        <taxon>Philodinida</taxon>
        <taxon>Philodinidae</taxon>
        <taxon>Didymodactylos</taxon>
    </lineage>
</organism>
<evidence type="ECO:0000259" key="6">
    <source>
        <dbReference type="Pfam" id="PF16656"/>
    </source>
</evidence>
<evidence type="ECO:0000313" key="8">
    <source>
        <dbReference type="EMBL" id="CAF4051864.1"/>
    </source>
</evidence>
<dbReference type="Pfam" id="PF14008">
    <property type="entry name" value="Metallophos_C"/>
    <property type="match status" value="1"/>
</dbReference>
<evidence type="ECO:0000256" key="1">
    <source>
        <dbReference type="ARBA" id="ARBA00022729"/>
    </source>
</evidence>
<dbReference type="GO" id="GO:0003993">
    <property type="term" value="F:acid phosphatase activity"/>
    <property type="evidence" value="ECO:0007669"/>
    <property type="project" value="UniProtKB-EC"/>
</dbReference>
<dbReference type="InterPro" id="IPR041792">
    <property type="entry name" value="MPP_PAP"/>
</dbReference>
<keyword evidence="2" id="KW-0325">Glycoprotein</keyword>
<evidence type="ECO:0000259" key="4">
    <source>
        <dbReference type="Pfam" id="PF00149"/>
    </source>
</evidence>
<comment type="caution">
    <text evidence="7">The sequence shown here is derived from an EMBL/GenBank/DDBJ whole genome shotgun (WGS) entry which is preliminary data.</text>
</comment>
<evidence type="ECO:0000259" key="5">
    <source>
        <dbReference type="Pfam" id="PF14008"/>
    </source>
</evidence>
<feature type="domain" description="Calcineurin-like phosphoesterase" evidence="4">
    <location>
        <begin position="135"/>
        <end position="386"/>
    </location>
</feature>
<proteinExistence type="inferred from homology"/>
<comment type="similarity">
    <text evidence="3">Belongs to the metallophosphoesterase superfamily. Purple acid phosphatase family.</text>
</comment>
<dbReference type="AlphaFoldDB" id="A0A8S2EUG2"/>
<dbReference type="Proteomes" id="UP000682733">
    <property type="component" value="Unassembled WGS sequence"/>
</dbReference>
<evidence type="ECO:0000313" key="7">
    <source>
        <dbReference type="EMBL" id="CAF1244313.1"/>
    </source>
</evidence>
<dbReference type="Proteomes" id="UP000677228">
    <property type="component" value="Unassembled WGS sequence"/>
</dbReference>